<keyword evidence="2" id="KW-1185">Reference proteome</keyword>
<dbReference type="Pfam" id="PF04338">
    <property type="entry name" value="DUF481"/>
    <property type="match status" value="1"/>
</dbReference>
<evidence type="ECO:0000313" key="1">
    <source>
        <dbReference type="EMBL" id="WOJ94341.1"/>
    </source>
</evidence>
<dbReference type="EMBL" id="CP136864">
    <property type="protein sequence ID" value="WOJ94341.1"/>
    <property type="molecule type" value="Genomic_DNA"/>
</dbReference>
<reference evidence="1 2" key="1">
    <citation type="submission" date="2023-10" db="EMBL/GenBank/DDBJ databases">
        <title>Two novel species belonging to the OM43/NOR5 clade.</title>
        <authorList>
            <person name="Park M."/>
        </authorList>
    </citation>
    <scope>NUCLEOTIDE SEQUENCE [LARGE SCALE GENOMIC DNA]</scope>
    <source>
        <strain evidence="1 2">IMCC43200</strain>
    </source>
</reference>
<dbReference type="RefSeq" id="WP_407348977.1">
    <property type="nucleotide sequence ID" value="NZ_CP136864.1"/>
</dbReference>
<organism evidence="1 2">
    <name type="scientific">Congregibacter variabilis</name>
    <dbReference type="NCBI Taxonomy" id="3081200"/>
    <lineage>
        <taxon>Bacteria</taxon>
        <taxon>Pseudomonadati</taxon>
        <taxon>Pseudomonadota</taxon>
        <taxon>Gammaproteobacteria</taxon>
        <taxon>Cellvibrionales</taxon>
        <taxon>Halieaceae</taxon>
        <taxon>Congregibacter</taxon>
    </lineage>
</organism>
<evidence type="ECO:0000313" key="2">
    <source>
        <dbReference type="Proteomes" id="UP001626537"/>
    </source>
</evidence>
<gene>
    <name evidence="1" type="ORF">R0135_04060</name>
</gene>
<name>A0ABZ0I5P4_9GAMM</name>
<accession>A0ABZ0I5P4</accession>
<dbReference type="Proteomes" id="UP001626537">
    <property type="component" value="Chromosome"/>
</dbReference>
<proteinExistence type="predicted"/>
<protein>
    <submittedName>
        <fullName evidence="1">DUF481 domain-containing protein</fullName>
    </submittedName>
</protein>
<sequence length="355" mass="39440">MTTLVAPDDWQLQRMAMVILLLSVSICLSNPAAAQRKTDTITLYNGDRITGEIKSLLGGRLSFNTDAMGTLDIEWKEIASIDSNYNYELRLDNGQRFYGSVKPGSIAGTVALEDVFGEKSFGWQEVVEIRPVEETFIDRIDIYVAANYAFTKASGVAQTELRADVSYEDEKTLNAFTSRVTVSDTDEEATSSSRINVSRKAWVDRAANYRLVFGGYESNDELGLDYRLSLGAGMGRYFVETPRSELIGSMSLQGLEERSIGGDTQESIEGVLTLGYSRWRFDSPELKLKFDASVYPSLTESGRVRADSTATLRWEMISDLFWDFSAWGSYDNSTVEVDAAGSFDWGVTTGVGWSF</sequence>
<dbReference type="InterPro" id="IPR007433">
    <property type="entry name" value="DUF481"/>
</dbReference>